<dbReference type="PANTHER" id="PTHR18867">
    <property type="entry name" value="RAD50"/>
    <property type="match status" value="1"/>
</dbReference>
<keyword evidence="11" id="KW-0234">DNA repair</keyword>
<dbReference type="GO" id="GO:0003691">
    <property type="term" value="F:double-stranded telomeric DNA binding"/>
    <property type="evidence" value="ECO:0007669"/>
    <property type="project" value="TreeGrafter"/>
</dbReference>
<dbReference type="Pfam" id="PF13558">
    <property type="entry name" value="SbcC_Walker_B"/>
    <property type="match status" value="1"/>
</dbReference>
<dbReference type="InterPro" id="IPR027417">
    <property type="entry name" value="P-loop_NTPase"/>
</dbReference>
<keyword evidence="9" id="KW-0862">Zinc</keyword>
<comment type="similarity">
    <text evidence="4">Belongs to the SMC family. RAD50 subfamily.</text>
</comment>
<keyword evidence="5" id="KW-0158">Chromosome</keyword>
<accession>A0A132AHD3</accession>
<evidence type="ECO:0000313" key="16">
    <source>
        <dbReference type="Proteomes" id="UP000616769"/>
    </source>
</evidence>
<comment type="catalytic activity">
    <reaction evidence="13">
        <text>ATP + H2O = ADP + phosphate + H(+)</text>
        <dbReference type="Rhea" id="RHEA:13065"/>
        <dbReference type="ChEBI" id="CHEBI:15377"/>
        <dbReference type="ChEBI" id="CHEBI:15378"/>
        <dbReference type="ChEBI" id="CHEBI:30616"/>
        <dbReference type="ChEBI" id="CHEBI:43474"/>
        <dbReference type="ChEBI" id="CHEBI:456216"/>
    </reaction>
</comment>
<gene>
    <name evidence="15" type="ORF">QR98_0089660</name>
</gene>
<evidence type="ECO:0000256" key="10">
    <source>
        <dbReference type="ARBA" id="ARBA00023054"/>
    </source>
</evidence>
<comment type="caution">
    <text evidence="15">The sequence shown here is derived from an EMBL/GenBank/DDBJ whole genome shotgun (WGS) entry which is preliminary data.</text>
</comment>
<evidence type="ECO:0000256" key="11">
    <source>
        <dbReference type="ARBA" id="ARBA00023204"/>
    </source>
</evidence>
<organism evidence="15 16">
    <name type="scientific">Sarcoptes scabiei</name>
    <name type="common">Itch mite</name>
    <name type="synonym">Acarus scabiei</name>
    <dbReference type="NCBI Taxonomy" id="52283"/>
    <lineage>
        <taxon>Eukaryota</taxon>
        <taxon>Metazoa</taxon>
        <taxon>Ecdysozoa</taxon>
        <taxon>Arthropoda</taxon>
        <taxon>Chelicerata</taxon>
        <taxon>Arachnida</taxon>
        <taxon>Acari</taxon>
        <taxon>Acariformes</taxon>
        <taxon>Sarcoptiformes</taxon>
        <taxon>Astigmata</taxon>
        <taxon>Psoroptidia</taxon>
        <taxon>Sarcoptoidea</taxon>
        <taxon>Sarcoptidae</taxon>
        <taxon>Sarcoptinae</taxon>
        <taxon>Sarcoptes</taxon>
    </lineage>
</organism>
<evidence type="ECO:0000256" key="7">
    <source>
        <dbReference type="ARBA" id="ARBA00022763"/>
    </source>
</evidence>
<dbReference type="GO" id="GO:0000722">
    <property type="term" value="P:telomere maintenance via recombination"/>
    <property type="evidence" value="ECO:0007669"/>
    <property type="project" value="TreeGrafter"/>
</dbReference>
<comment type="cofactor">
    <cofactor evidence="1">
        <name>Zn(2+)</name>
        <dbReference type="ChEBI" id="CHEBI:29105"/>
    </cofactor>
</comment>
<protein>
    <submittedName>
        <fullName evidence="15">DNA repair protein RAD50-like protein</fullName>
    </submittedName>
</protein>
<dbReference type="SUPFAM" id="SSF52540">
    <property type="entry name" value="P-loop containing nucleoside triphosphate hydrolases"/>
    <property type="match status" value="1"/>
</dbReference>
<dbReference type="EMBL" id="JXLN01015107">
    <property type="protein sequence ID" value="KPM10411.1"/>
    <property type="molecule type" value="Genomic_DNA"/>
</dbReference>
<evidence type="ECO:0000256" key="2">
    <source>
        <dbReference type="ARBA" id="ARBA00004123"/>
    </source>
</evidence>
<dbReference type="GO" id="GO:0051880">
    <property type="term" value="F:G-quadruplex DNA binding"/>
    <property type="evidence" value="ECO:0007669"/>
    <property type="project" value="TreeGrafter"/>
</dbReference>
<dbReference type="GO" id="GO:0007004">
    <property type="term" value="P:telomere maintenance via telomerase"/>
    <property type="evidence" value="ECO:0007669"/>
    <property type="project" value="TreeGrafter"/>
</dbReference>
<dbReference type="Gene3D" id="3.40.50.300">
    <property type="entry name" value="P-loop containing nucleotide triphosphate hydrolases"/>
    <property type="match status" value="2"/>
</dbReference>
<dbReference type="GO" id="GO:0046872">
    <property type="term" value="F:metal ion binding"/>
    <property type="evidence" value="ECO:0007669"/>
    <property type="project" value="UniProtKB-KW"/>
</dbReference>
<comment type="subcellular location">
    <subcellularLocation>
        <location evidence="3">Chromosome</location>
    </subcellularLocation>
    <subcellularLocation>
        <location evidence="2">Nucleus</location>
    </subcellularLocation>
</comment>
<keyword evidence="6" id="KW-0479">Metal-binding</keyword>
<evidence type="ECO:0000256" key="4">
    <source>
        <dbReference type="ARBA" id="ARBA00009439"/>
    </source>
</evidence>
<sequence>MSHIQRLSIQGIRSFSPDEPQEIRFEPLTIILGPNGAGKTSIIESLKYVTTGIMPPNSNAGKTFIHDVQFTDQTLVRAQIRLMFLDVENKQTIITRSMQSNLKIVRGKSQVTFRQMNSVIKRCNQSIDQKLADINKELLRLIGVSKSVLTHVIFCHQEDTNWPLSEGKILKEKFDEIFESTDFSKALEIIKKYRDEQVRNLKLLEKDVQLVKQIKKEAQDRRLRVSEIHSKIKIEKDSIGFVEKEISSFESKSNSLNEKEQETEELMNKISSIESSILEKRKLIESIQSKCSDRFASLDKQQINEKLENFDQSVEKSRIKKIEIESKMKEIDGEHQRLLNEDQKFSFYSVKISDCETKLIRLHNDLKEMLCEFSLKIPELDYFLQESDETRSKFFDEFHSKIKNETKTIEKKLKDQKEIFIVKENELLAKLDLHRDDRNKTILSLDYKRNQSRETEESLMKIKDLMEDQTSKKKQMQSLRTEIDNLKEKLALISSQNDEIEFKNQSDCLENRRTQIQQECEDLEKELVLSNANNESRIKFKILNSQKNEIEVEIASIQHKHSEIFFGFKSPNDVEEKDLLGKLREKISKTIEECGDLNKFILKKEQEYDANIVKLKNLETSCAEKTQSLDKISTEIREFCSLDEFDDYLCRIESELQQLRCNQSITINLPPVLRHFIENIKTKKYCPVCENHLDRQWSSKKSGTQLDLDSLISKLESEAANDPNEIDEQNSILRKKEKIFEKLSDLNYQIQSIDKLKENIEWEQNEIEDQKKLIENLELKLDEDKIRKQSLEEQIQSLQNVWPDFTKYDSCLKNLKEINQKIAENVLDFDEYSMQDYEFKQKKFQEKRTELQQCDSDLSRLQRNFIAISNEKDRIQNLLQSAEKRKNEFEKNEKLLISKIQTQDELKEKLAQLEADQSELIVEKNKFDCEIAELQNNLESLRNQFDSFKETQQKMLHHLENSAQNLNRMSLDFQHYFKELREANTKVSKEYLNELKTKISEIESLKTKLTSDLEKINKALTNFELDKRDLIDRQTLLRLEQEILNHETSLTAFKEKIGPMNLNQMKRIRQETERRIHSLIVKKESSLNRIRDFNELIDNLNAELRSEIYTNSEKKYRQKVAEKIICELICEDLDKYYKVLDFSISTFHKNKMEAINKLIEQFWKVSYQGKDIDSLQIIADEEERSASDKRRTYNYRVVMVKKRKMLDMRGRCSAGQKVLASLIIRMALAIIFSNNFTIITLDEPTTNLDADNIRSFAKAIMALRKMNSKLQIVIITHDEDFLKCLADENLRNYYKVSKNQEGYSTIALQTIE</sequence>
<proteinExistence type="inferred from homology"/>
<dbReference type="InterPro" id="IPR004584">
    <property type="entry name" value="Rad50_eukaryotes"/>
</dbReference>
<dbReference type="GO" id="GO:0070192">
    <property type="term" value="P:chromosome organization involved in meiotic cell cycle"/>
    <property type="evidence" value="ECO:0007669"/>
    <property type="project" value="TreeGrafter"/>
</dbReference>
<evidence type="ECO:0000256" key="9">
    <source>
        <dbReference type="ARBA" id="ARBA00022833"/>
    </source>
</evidence>
<evidence type="ECO:0000256" key="5">
    <source>
        <dbReference type="ARBA" id="ARBA00022454"/>
    </source>
</evidence>
<evidence type="ECO:0000256" key="8">
    <source>
        <dbReference type="ARBA" id="ARBA00022801"/>
    </source>
</evidence>
<evidence type="ECO:0000256" key="12">
    <source>
        <dbReference type="ARBA" id="ARBA00023242"/>
    </source>
</evidence>
<dbReference type="GO" id="GO:0016887">
    <property type="term" value="F:ATP hydrolysis activity"/>
    <property type="evidence" value="ECO:0007669"/>
    <property type="project" value="InterPro"/>
</dbReference>
<keyword evidence="10" id="KW-0175">Coiled coil</keyword>
<dbReference type="NCBIfam" id="TIGR00606">
    <property type="entry name" value="rad50"/>
    <property type="match status" value="1"/>
</dbReference>
<keyword evidence="8" id="KW-0378">Hydrolase</keyword>
<evidence type="ECO:0000259" key="14">
    <source>
        <dbReference type="Pfam" id="PF13476"/>
    </source>
</evidence>
<reference evidence="15 16" key="1">
    <citation type="journal article" date="2015" name="Parasit. Vectors">
        <title>Draft genome of the scabies mite.</title>
        <authorList>
            <person name="Rider S.D.Jr."/>
            <person name="Morgan M.S."/>
            <person name="Arlian L.G."/>
        </authorList>
    </citation>
    <scope>NUCLEOTIDE SEQUENCE [LARGE SCALE GENOMIC DNA]</scope>
    <source>
        <strain evidence="15">Arlian Lab</strain>
    </source>
</reference>
<dbReference type="OrthoDB" id="18797at2759"/>
<keyword evidence="7" id="KW-0227">DNA damage</keyword>
<evidence type="ECO:0000256" key="3">
    <source>
        <dbReference type="ARBA" id="ARBA00004286"/>
    </source>
</evidence>
<name>A0A132AHD3_SARSC</name>
<evidence type="ECO:0000256" key="13">
    <source>
        <dbReference type="ARBA" id="ARBA00049360"/>
    </source>
</evidence>
<dbReference type="VEuPathDB" id="VectorBase:SSCA009157"/>
<evidence type="ECO:0000256" key="1">
    <source>
        <dbReference type="ARBA" id="ARBA00001947"/>
    </source>
</evidence>
<dbReference type="GO" id="GO:0006302">
    <property type="term" value="P:double-strand break repair"/>
    <property type="evidence" value="ECO:0007669"/>
    <property type="project" value="InterPro"/>
</dbReference>
<evidence type="ECO:0000256" key="6">
    <source>
        <dbReference type="ARBA" id="ARBA00022723"/>
    </source>
</evidence>
<keyword evidence="12" id="KW-0539">Nucleus</keyword>
<dbReference type="Proteomes" id="UP000616769">
    <property type="component" value="Unassembled WGS sequence"/>
</dbReference>
<dbReference type="Pfam" id="PF13476">
    <property type="entry name" value="AAA_23"/>
    <property type="match status" value="1"/>
</dbReference>
<dbReference type="GO" id="GO:0043047">
    <property type="term" value="F:single-stranded telomeric DNA binding"/>
    <property type="evidence" value="ECO:0007669"/>
    <property type="project" value="TreeGrafter"/>
</dbReference>
<dbReference type="GO" id="GO:0000794">
    <property type="term" value="C:condensed nuclear chromosome"/>
    <property type="evidence" value="ECO:0007669"/>
    <property type="project" value="TreeGrafter"/>
</dbReference>
<dbReference type="PANTHER" id="PTHR18867:SF12">
    <property type="entry name" value="DNA REPAIR PROTEIN RAD50"/>
    <property type="match status" value="1"/>
</dbReference>
<feature type="domain" description="Rad50/SbcC-type AAA" evidence="14">
    <location>
        <begin position="6"/>
        <end position="232"/>
    </location>
</feature>
<dbReference type="InterPro" id="IPR038729">
    <property type="entry name" value="Rad50/SbcC_AAA"/>
</dbReference>
<evidence type="ECO:0000313" key="15">
    <source>
        <dbReference type="EMBL" id="KPM10411.1"/>
    </source>
</evidence>
<dbReference type="GO" id="GO:0030870">
    <property type="term" value="C:Mre11 complex"/>
    <property type="evidence" value="ECO:0007669"/>
    <property type="project" value="InterPro"/>
</dbReference>